<organism evidence="1 2">
    <name type="scientific">Populus alba</name>
    <name type="common">White poplar</name>
    <dbReference type="NCBI Taxonomy" id="43335"/>
    <lineage>
        <taxon>Eukaryota</taxon>
        <taxon>Viridiplantae</taxon>
        <taxon>Streptophyta</taxon>
        <taxon>Embryophyta</taxon>
        <taxon>Tracheophyta</taxon>
        <taxon>Spermatophyta</taxon>
        <taxon>Magnoliopsida</taxon>
        <taxon>eudicotyledons</taxon>
        <taxon>Gunneridae</taxon>
        <taxon>Pentapetalae</taxon>
        <taxon>rosids</taxon>
        <taxon>fabids</taxon>
        <taxon>Malpighiales</taxon>
        <taxon>Salicaceae</taxon>
        <taxon>Saliceae</taxon>
        <taxon>Populus</taxon>
    </lineage>
</organism>
<proteinExistence type="predicted"/>
<reference evidence="1 2" key="1">
    <citation type="journal article" date="2024" name="Plant Biotechnol. J.">
        <title>Genome and CRISPR/Cas9 system of a widespread forest tree (Populus alba) in the world.</title>
        <authorList>
            <person name="Liu Y.J."/>
            <person name="Jiang P.F."/>
            <person name="Han X.M."/>
            <person name="Li X.Y."/>
            <person name="Wang H.M."/>
            <person name="Wang Y.J."/>
            <person name="Wang X.X."/>
            <person name="Zeng Q.Y."/>
        </authorList>
    </citation>
    <scope>NUCLEOTIDE SEQUENCE [LARGE SCALE GENOMIC DNA]</scope>
    <source>
        <strain evidence="2">cv. PAL-ZL1</strain>
    </source>
</reference>
<keyword evidence="2" id="KW-1185">Reference proteome</keyword>
<gene>
    <name evidence="1" type="ORF">D5086_030945</name>
</gene>
<evidence type="ECO:0000313" key="2">
    <source>
        <dbReference type="Proteomes" id="UP000309997"/>
    </source>
</evidence>
<sequence length="112" mass="11825">MACLAFPLVLASAILGFLQLHLSCGVRSLLVVTGLSGFSEACNSISINIFAFASLYCCSCQHIYLFDSELCSGIIDCNKLLSALHSRAGGGLCSEIVDAANLLLKRLPISLL</sequence>
<name>A0ACC4AQK5_POPAL</name>
<comment type="caution">
    <text evidence="1">The sequence shown here is derived from an EMBL/GenBank/DDBJ whole genome shotgun (WGS) entry which is preliminary data.</text>
</comment>
<protein>
    <submittedName>
        <fullName evidence="1">Uncharacterized protein</fullName>
    </submittedName>
</protein>
<dbReference type="EMBL" id="RCHU02000017">
    <property type="protein sequence ID" value="KAL3568294.1"/>
    <property type="molecule type" value="Genomic_DNA"/>
</dbReference>
<dbReference type="Proteomes" id="UP000309997">
    <property type="component" value="Unassembled WGS sequence"/>
</dbReference>
<accession>A0ACC4AQK5</accession>
<evidence type="ECO:0000313" key="1">
    <source>
        <dbReference type="EMBL" id="KAL3568294.1"/>
    </source>
</evidence>